<dbReference type="RefSeq" id="WP_112986209.1">
    <property type="nucleotide sequence ID" value="NZ_CP131470.1"/>
</dbReference>
<evidence type="ECO:0000313" key="1">
    <source>
        <dbReference type="EMBL" id="RBA48953.1"/>
    </source>
</evidence>
<reference evidence="1 2" key="1">
    <citation type="submission" date="2018-04" db="EMBL/GenBank/DDBJ databases">
        <title>Acinetobacter junii Genome sequencing and assembly.</title>
        <authorList>
            <person name="Su J."/>
            <person name="Rensing C."/>
            <person name="Mazhar H.S."/>
        </authorList>
    </citation>
    <scope>NUCLEOTIDE SEQUENCE [LARGE SCALE GENOMIC DNA]</scope>
    <source>
        <strain evidence="1 2">SC22</strain>
    </source>
</reference>
<dbReference type="STRING" id="40215.BVL33_14485"/>
<dbReference type="SUPFAM" id="SSF101898">
    <property type="entry name" value="NHL repeat"/>
    <property type="match status" value="1"/>
</dbReference>
<dbReference type="Proteomes" id="UP000253688">
    <property type="component" value="Unassembled WGS sequence"/>
</dbReference>
<dbReference type="EMBL" id="QEWH01000024">
    <property type="protein sequence ID" value="RBA48953.1"/>
    <property type="molecule type" value="Genomic_DNA"/>
</dbReference>
<gene>
    <name evidence="1" type="ORF">DC346_04420</name>
</gene>
<dbReference type="Pfam" id="PF22000">
    <property type="entry name" value="DUF6929"/>
    <property type="match status" value="1"/>
</dbReference>
<sequence>MEQTDLKILEKFSFSPDLAIGALSGVAYLGDYLYFVGDDVRYLLKTSLKNKITATTTFEKVPLFESSEQEALNILSKAEKPDFEALSCIIFNEQLHLLVMGSGSTEKRKQALLYNPSNHQVQTLLDKLDYDYLQHCVALTGGADLNIEAVCSDSHHLYIFQRGNINHFHGVLVFDLEKIQAYKSLENALIRSFNLTLPEINGSVSGISDAYFFADKNVIVATAAVEQTLNTYDDGAVLGSYILVLSPKGEVLDSFLIQDAEGNTLAIKVEGITWLESNADGEVFLLVTDSDGGFSEVITVLLKNSVFTKLDT</sequence>
<comment type="caution">
    <text evidence="1">The sequence shown here is derived from an EMBL/GenBank/DDBJ whole genome shotgun (WGS) entry which is preliminary data.</text>
</comment>
<evidence type="ECO:0008006" key="3">
    <source>
        <dbReference type="Google" id="ProtNLM"/>
    </source>
</evidence>
<name>A0A365PKT8_ACIJU</name>
<organism evidence="1 2">
    <name type="scientific">Acinetobacter junii</name>
    <dbReference type="NCBI Taxonomy" id="40215"/>
    <lineage>
        <taxon>Bacteria</taxon>
        <taxon>Pseudomonadati</taxon>
        <taxon>Pseudomonadota</taxon>
        <taxon>Gammaproteobacteria</taxon>
        <taxon>Moraxellales</taxon>
        <taxon>Moraxellaceae</taxon>
        <taxon>Acinetobacter</taxon>
    </lineage>
</organism>
<evidence type="ECO:0000313" key="2">
    <source>
        <dbReference type="Proteomes" id="UP000253688"/>
    </source>
</evidence>
<accession>A0A365PKT8</accession>
<proteinExistence type="predicted"/>
<dbReference type="AlphaFoldDB" id="A0A365PKT8"/>
<protein>
    <recommendedName>
        <fullName evidence="3">WD40 repeat domain-containing protein</fullName>
    </recommendedName>
</protein>
<dbReference type="InterPro" id="IPR053851">
    <property type="entry name" value="DUF6929"/>
</dbReference>